<dbReference type="Gene3D" id="1.10.510.10">
    <property type="entry name" value="Transferase(Phosphotransferase) domain 1"/>
    <property type="match status" value="2"/>
</dbReference>
<protein>
    <recommendedName>
        <fullName evidence="6">Protein kinase domain-containing protein</fullName>
    </recommendedName>
</protein>
<keyword evidence="4" id="KW-0418">Kinase</keyword>
<keyword evidence="2" id="KW-0808">Transferase</keyword>
<dbReference type="Proteomes" id="UP001227230">
    <property type="component" value="Chromosome 19"/>
</dbReference>
<dbReference type="SUPFAM" id="SSF56112">
    <property type="entry name" value="Protein kinase-like (PK-like)"/>
    <property type="match status" value="1"/>
</dbReference>
<dbReference type="PROSITE" id="PS50011">
    <property type="entry name" value="PROTEIN_KINASE_DOM"/>
    <property type="match status" value="1"/>
</dbReference>
<sequence length="273" mass="30939">MKMLYRSEKKCTIGSAKDALRLSWELQEDFFSSNMLLDSELHPNISNFGMTRTFERDQTEAKTKQCLYGPQSMQLMETFQTTADLSIQVCAELLNQVQLNLKGFSAYLRLASLVIAWKKKRAHGRDDKNESLEDEEEGKFLLFDLTTIAAATKNFTFANKIGEGGFGPVYKGVLPTGEEIAVKKLSHTSRQGLKELKNETQHSWKMCVEIIVGIARGLLYLHEDSILRIIHRDLKASNILLDHEMNPKISDFGMARSYGRDQTEAYISMVVGT</sequence>
<keyword evidence="5" id="KW-0067">ATP-binding</keyword>
<dbReference type="InterPro" id="IPR020635">
    <property type="entry name" value="Tyr_kinase_cat_dom"/>
</dbReference>
<evidence type="ECO:0000256" key="1">
    <source>
        <dbReference type="ARBA" id="ARBA00022527"/>
    </source>
</evidence>
<evidence type="ECO:0000256" key="4">
    <source>
        <dbReference type="ARBA" id="ARBA00022777"/>
    </source>
</evidence>
<dbReference type="SMART" id="SM00219">
    <property type="entry name" value="TyrKc"/>
    <property type="match status" value="1"/>
</dbReference>
<organism evidence="7 8">
    <name type="scientific">Vitis vinifera</name>
    <name type="common">Grape</name>
    <dbReference type="NCBI Taxonomy" id="29760"/>
    <lineage>
        <taxon>Eukaryota</taxon>
        <taxon>Viridiplantae</taxon>
        <taxon>Streptophyta</taxon>
        <taxon>Embryophyta</taxon>
        <taxon>Tracheophyta</taxon>
        <taxon>Spermatophyta</taxon>
        <taxon>Magnoliopsida</taxon>
        <taxon>eudicotyledons</taxon>
        <taxon>Gunneridae</taxon>
        <taxon>Pentapetalae</taxon>
        <taxon>rosids</taxon>
        <taxon>Vitales</taxon>
        <taxon>Vitaceae</taxon>
        <taxon>Viteae</taxon>
        <taxon>Vitis</taxon>
    </lineage>
</organism>
<dbReference type="PROSITE" id="PS00108">
    <property type="entry name" value="PROTEIN_KINASE_ST"/>
    <property type="match status" value="1"/>
</dbReference>
<evidence type="ECO:0000256" key="5">
    <source>
        <dbReference type="ARBA" id="ARBA00022840"/>
    </source>
</evidence>
<evidence type="ECO:0000256" key="3">
    <source>
        <dbReference type="ARBA" id="ARBA00022741"/>
    </source>
</evidence>
<evidence type="ECO:0000256" key="2">
    <source>
        <dbReference type="ARBA" id="ARBA00022679"/>
    </source>
</evidence>
<dbReference type="InterPro" id="IPR000719">
    <property type="entry name" value="Prot_kinase_dom"/>
</dbReference>
<keyword evidence="1" id="KW-0723">Serine/threonine-protein kinase</keyword>
<evidence type="ECO:0000259" key="6">
    <source>
        <dbReference type="PROSITE" id="PS50011"/>
    </source>
</evidence>
<dbReference type="Pfam" id="PF00069">
    <property type="entry name" value="Pkinase"/>
    <property type="match status" value="1"/>
</dbReference>
<name>A0ABY9E0B8_VITVI</name>
<keyword evidence="8" id="KW-1185">Reference proteome</keyword>
<feature type="domain" description="Protein kinase" evidence="6">
    <location>
        <begin position="1"/>
        <end position="273"/>
    </location>
</feature>
<evidence type="ECO:0000313" key="7">
    <source>
        <dbReference type="EMBL" id="WKA12284.1"/>
    </source>
</evidence>
<dbReference type="EMBL" id="CP126666">
    <property type="protein sequence ID" value="WKA12284.1"/>
    <property type="molecule type" value="Genomic_DNA"/>
</dbReference>
<gene>
    <name evidence="7" type="ORF">VitviT2T_029690</name>
</gene>
<reference evidence="7 8" key="1">
    <citation type="journal article" date="2023" name="Hortic Res">
        <title>The complete reference genome for grapevine (Vitis vinifera L.) genetics and breeding.</title>
        <authorList>
            <person name="Shi X."/>
            <person name="Cao S."/>
            <person name="Wang X."/>
            <person name="Huang S."/>
            <person name="Wang Y."/>
            <person name="Liu Z."/>
            <person name="Liu W."/>
            <person name="Leng X."/>
            <person name="Peng Y."/>
            <person name="Wang N."/>
            <person name="Wang Y."/>
            <person name="Ma Z."/>
            <person name="Xu X."/>
            <person name="Zhang F."/>
            <person name="Xue H."/>
            <person name="Zhong H."/>
            <person name="Wang Y."/>
            <person name="Zhang K."/>
            <person name="Velt A."/>
            <person name="Avia K."/>
            <person name="Holtgrawe D."/>
            <person name="Grimplet J."/>
            <person name="Matus J.T."/>
            <person name="Ware D."/>
            <person name="Wu X."/>
            <person name="Wang H."/>
            <person name="Liu C."/>
            <person name="Fang Y."/>
            <person name="Rustenholz C."/>
            <person name="Cheng Z."/>
            <person name="Xiao H."/>
            <person name="Zhou Y."/>
        </authorList>
    </citation>
    <scope>NUCLEOTIDE SEQUENCE [LARGE SCALE GENOMIC DNA]</scope>
    <source>
        <strain evidence="8">cv. Pinot noir / PN40024</strain>
        <tissue evidence="7">Leaf</tissue>
    </source>
</reference>
<dbReference type="InterPro" id="IPR008271">
    <property type="entry name" value="Ser/Thr_kinase_AS"/>
</dbReference>
<keyword evidence="3" id="KW-0547">Nucleotide-binding</keyword>
<evidence type="ECO:0000313" key="8">
    <source>
        <dbReference type="Proteomes" id="UP001227230"/>
    </source>
</evidence>
<accession>A0ABY9E0B8</accession>
<dbReference type="PANTHER" id="PTHR27002:SF1095">
    <property type="entry name" value="G-TYPE LECTIN S-RECEPTOR-LIKE SERINE_THREONINE-PROTEIN KINASE RKS1"/>
    <property type="match status" value="1"/>
</dbReference>
<dbReference type="PANTHER" id="PTHR27002">
    <property type="entry name" value="RECEPTOR-LIKE SERINE/THREONINE-PROTEIN KINASE SD1-8"/>
    <property type="match status" value="1"/>
</dbReference>
<dbReference type="InterPro" id="IPR011009">
    <property type="entry name" value="Kinase-like_dom_sf"/>
</dbReference>
<proteinExistence type="predicted"/>